<dbReference type="PIRSF" id="PIRSF006076">
    <property type="entry name" value="OM_assembly_OMP85"/>
    <property type="match status" value="1"/>
</dbReference>
<evidence type="ECO:0000313" key="12">
    <source>
        <dbReference type="EMBL" id="MDH1340655.1"/>
    </source>
</evidence>
<keyword evidence="3 8" id="KW-0812">Transmembrane</keyword>
<proteinExistence type="inferred from homology"/>
<sequence length="793" mass="87551" precursor="true">MKRLLLPAVLSALMIAEVHAESFTISDIRVNGLQRVSAGSVFGALPLNVGEQVDDRQLVDATRSLFRTGFFQDIQLGRDGDVLVVTVVERPSISGIEIEGNKAITTEDLLKGLNQSGLAEGEIFQRATLEGVRNELQRQYVAQGRYSAEIEAEVIPQPRNRVALKITINEGTVAAISHINVVGNTVFSDEDLVDLFELKTTNWLSFFKNDDKYAREKLSGDLERLRSYYLDRGYINMDISSTQVSITPDKKHVYITVNVEEGEKYSVRDVKLSGDLKVPEEDVRALLLVKEGQVFSRKIMTTTSELITRRLGNEGYTFANVNGVPEAHDEDNTVSITFFVDPGKRAYVNRINFRGNTKSEDQVLRREMRQMEGGWASTYLIDQSKVRLERLGFFKEVNVETPQVPGTDDQIDVNYSVEEQPSGSITASVGFAQNAGLILGGSISQNNFLGTGNRVSIGLTRSEYQTRYSFGFVDPYWTVDGVSLGYNAFYRTTDYDELDVDVSSYSVDSLGAGVNIGYPISETARLTYGLTVQQDTIDTGRYTVDEIFDFIDSEGDNYLNFKGSIGWSESTLNRGVLANRGHSQSLVLETTLPGSDLSFYKLDYRGQVFTPISDSYTLRFHTQLGYGDSYGSTAELPFYEHYYAGGFNSVRGFKDSSLGPRSTPSSGTKAGTLADPDQDPLPFGGNVLVQGGVEMLFPLPFVKDQRSLRTALFWDVGNVFDTNCSSAQKNGVPGGRSKDEACDIDFSNLASSVGVGLTWITALGPLSFSLAMPIKKPDEADTQVFQFSLGQTF</sequence>
<dbReference type="NCBIfam" id="TIGR03303">
    <property type="entry name" value="OM_YaeT"/>
    <property type="match status" value="1"/>
</dbReference>
<evidence type="ECO:0000256" key="7">
    <source>
        <dbReference type="ARBA" id="ARBA00023237"/>
    </source>
</evidence>
<comment type="caution">
    <text evidence="12">The sequence shown here is derived from an EMBL/GenBank/DDBJ whole genome shotgun (WGS) entry which is preliminary data.</text>
</comment>
<feature type="domain" description="POTRA" evidence="11">
    <location>
        <begin position="23"/>
        <end position="90"/>
    </location>
</feature>
<dbReference type="Pfam" id="PF01103">
    <property type="entry name" value="Omp85"/>
    <property type="match status" value="1"/>
</dbReference>
<keyword evidence="6 8" id="KW-0472">Membrane</keyword>
<gene>
    <name evidence="8 12" type="primary">bamA</name>
    <name evidence="12" type="ORF">N5J11_15755</name>
</gene>
<comment type="function">
    <text evidence="8">Part of the outer membrane protein assembly complex, which is involved in assembly and insertion of beta-barrel proteins into the outer membrane.</text>
</comment>
<evidence type="ECO:0000256" key="6">
    <source>
        <dbReference type="ARBA" id="ARBA00023136"/>
    </source>
</evidence>
<keyword evidence="7 8" id="KW-0998">Cell outer membrane</keyword>
<evidence type="ECO:0000256" key="8">
    <source>
        <dbReference type="HAMAP-Rule" id="MF_01430"/>
    </source>
</evidence>
<feature type="compositionally biased region" description="Polar residues" evidence="10">
    <location>
        <begin position="659"/>
        <end position="669"/>
    </location>
</feature>
<feature type="domain" description="POTRA" evidence="11">
    <location>
        <begin position="174"/>
        <end position="262"/>
    </location>
</feature>
<comment type="similarity">
    <text evidence="8">Belongs to the BamA family.</text>
</comment>
<dbReference type="InterPro" id="IPR034746">
    <property type="entry name" value="POTRA"/>
</dbReference>
<dbReference type="InterPro" id="IPR000184">
    <property type="entry name" value="Bac_surfAg_D15"/>
</dbReference>
<dbReference type="PANTHER" id="PTHR12815">
    <property type="entry name" value="SORTING AND ASSEMBLY MACHINERY SAMM50 PROTEIN FAMILY MEMBER"/>
    <property type="match status" value="1"/>
</dbReference>
<dbReference type="FunFam" id="3.10.20.310:FF:000015">
    <property type="entry name" value="Outer membrane protein assembly factor BamA"/>
    <property type="match status" value="1"/>
</dbReference>
<dbReference type="GO" id="GO:0043165">
    <property type="term" value="P:Gram-negative-bacterium-type cell outer membrane assembly"/>
    <property type="evidence" value="ECO:0007669"/>
    <property type="project" value="UniProtKB-UniRule"/>
</dbReference>
<dbReference type="Gene3D" id="2.40.160.50">
    <property type="entry name" value="membrane protein fhac: a member of the omp85/tpsb transporter family"/>
    <property type="match status" value="1"/>
</dbReference>
<dbReference type="GO" id="GO:1990063">
    <property type="term" value="C:Bam protein complex"/>
    <property type="evidence" value="ECO:0007669"/>
    <property type="project" value="TreeGrafter"/>
</dbReference>
<comment type="subcellular location">
    <subcellularLocation>
        <location evidence="8">Cell outer membrane</location>
    </subcellularLocation>
    <subcellularLocation>
        <location evidence="1">Membrane</location>
    </subcellularLocation>
</comment>
<dbReference type="PROSITE" id="PS51779">
    <property type="entry name" value="POTRA"/>
    <property type="match status" value="5"/>
</dbReference>
<dbReference type="EMBL" id="JAOCJE010000001">
    <property type="protein sequence ID" value="MDH1340655.1"/>
    <property type="molecule type" value="Genomic_DNA"/>
</dbReference>
<feature type="domain" description="POTRA" evidence="11">
    <location>
        <begin position="346"/>
        <end position="420"/>
    </location>
</feature>
<organism evidence="12 13">
    <name type="scientific">Ectopseudomonas oleovorans</name>
    <name type="common">Pseudomonas oleovorans</name>
    <dbReference type="NCBI Taxonomy" id="301"/>
    <lineage>
        <taxon>Bacteria</taxon>
        <taxon>Pseudomonadati</taxon>
        <taxon>Pseudomonadota</taxon>
        <taxon>Gammaproteobacteria</taxon>
        <taxon>Pseudomonadales</taxon>
        <taxon>Pseudomonadaceae</taxon>
        <taxon>Ectopseudomonas</taxon>
    </lineage>
</organism>
<dbReference type="RefSeq" id="WP_279534678.1">
    <property type="nucleotide sequence ID" value="NZ_CAURUH010000034.1"/>
</dbReference>
<evidence type="ECO:0000256" key="1">
    <source>
        <dbReference type="ARBA" id="ARBA00004370"/>
    </source>
</evidence>
<evidence type="ECO:0000259" key="11">
    <source>
        <dbReference type="PROSITE" id="PS51779"/>
    </source>
</evidence>
<feature type="chain" id="PRO_5041496024" description="Outer membrane protein assembly factor BamA" evidence="8">
    <location>
        <begin position="21"/>
        <end position="793"/>
    </location>
</feature>
<dbReference type="HAMAP" id="MF_01430">
    <property type="entry name" value="OM_assembly_BamA"/>
    <property type="match status" value="1"/>
</dbReference>
<dbReference type="Pfam" id="PF07244">
    <property type="entry name" value="POTRA"/>
    <property type="match status" value="4"/>
</dbReference>
<feature type="signal peptide" evidence="8">
    <location>
        <begin position="1"/>
        <end position="20"/>
    </location>
</feature>
<feature type="domain" description="POTRA" evidence="11">
    <location>
        <begin position="91"/>
        <end position="171"/>
    </location>
</feature>
<feature type="region of interest" description="Disordered" evidence="10">
    <location>
        <begin position="656"/>
        <end position="679"/>
    </location>
</feature>
<evidence type="ECO:0000313" key="13">
    <source>
        <dbReference type="Proteomes" id="UP001161697"/>
    </source>
</evidence>
<keyword evidence="4 8" id="KW-0732">Signal</keyword>
<evidence type="ECO:0000256" key="3">
    <source>
        <dbReference type="ARBA" id="ARBA00022692"/>
    </source>
</evidence>
<dbReference type="PANTHER" id="PTHR12815:SF23">
    <property type="entry name" value="OUTER MEMBRANE PROTEIN ASSEMBLY FACTOR BAMA"/>
    <property type="match status" value="1"/>
</dbReference>
<dbReference type="InterPro" id="IPR039910">
    <property type="entry name" value="D15-like"/>
</dbReference>
<dbReference type="InterPro" id="IPR023707">
    <property type="entry name" value="OM_assembly_BamA"/>
</dbReference>
<evidence type="ECO:0000256" key="4">
    <source>
        <dbReference type="ARBA" id="ARBA00022729"/>
    </source>
</evidence>
<dbReference type="FunFam" id="3.10.20.310:FF:000003">
    <property type="entry name" value="Outer membrane protein assembly factor BamA"/>
    <property type="match status" value="1"/>
</dbReference>
<evidence type="ECO:0000256" key="5">
    <source>
        <dbReference type="ARBA" id="ARBA00022737"/>
    </source>
</evidence>
<keyword evidence="5 8" id="KW-0677">Repeat</keyword>
<dbReference type="Gene3D" id="3.10.20.310">
    <property type="entry name" value="membrane protein fhac"/>
    <property type="match status" value="5"/>
</dbReference>
<dbReference type="GO" id="GO:0051205">
    <property type="term" value="P:protein insertion into membrane"/>
    <property type="evidence" value="ECO:0007669"/>
    <property type="project" value="UniProtKB-UniRule"/>
</dbReference>
<evidence type="ECO:0000256" key="2">
    <source>
        <dbReference type="ARBA" id="ARBA00022452"/>
    </source>
</evidence>
<keyword evidence="2 8" id="KW-1134">Transmembrane beta strand</keyword>
<protein>
    <recommendedName>
        <fullName evidence="8 9">Outer membrane protein assembly factor BamA</fullName>
    </recommendedName>
</protein>
<accession>A0AA42QBG5</accession>
<evidence type="ECO:0000256" key="10">
    <source>
        <dbReference type="SAM" id="MobiDB-lite"/>
    </source>
</evidence>
<reference evidence="12" key="1">
    <citation type="submission" date="2022-09" db="EMBL/GenBank/DDBJ databases">
        <title>Intensive care unit water sources are persistently colonized with multi-drug resistant bacteria and are the site of extensive horizontal gene transfer of antibiotic resistance genes.</title>
        <authorList>
            <person name="Diorio-Toth L."/>
        </authorList>
    </citation>
    <scope>NUCLEOTIDE SEQUENCE</scope>
    <source>
        <strain evidence="12">GD03704</strain>
    </source>
</reference>
<dbReference type="Proteomes" id="UP001161697">
    <property type="component" value="Unassembled WGS sequence"/>
</dbReference>
<dbReference type="FunFam" id="3.10.20.310:FF:000002">
    <property type="entry name" value="Outer membrane protein assembly factor BamA"/>
    <property type="match status" value="1"/>
</dbReference>
<dbReference type="InterPro" id="IPR010827">
    <property type="entry name" value="BamA/TamA_POTRA"/>
</dbReference>
<feature type="domain" description="POTRA" evidence="11">
    <location>
        <begin position="265"/>
        <end position="343"/>
    </location>
</feature>
<dbReference type="FunFam" id="3.10.20.310:FF:000001">
    <property type="entry name" value="Outer membrane protein assembly factor BamA"/>
    <property type="match status" value="1"/>
</dbReference>
<evidence type="ECO:0000256" key="9">
    <source>
        <dbReference type="NCBIfam" id="TIGR03303"/>
    </source>
</evidence>
<dbReference type="AlphaFoldDB" id="A0AA42QBG5"/>
<name>A0AA42QBG5_ECTOL</name>
<comment type="subunit">
    <text evidence="8">Part of the Bam complex.</text>
</comment>